<dbReference type="EMBL" id="JASCZI010214749">
    <property type="protein sequence ID" value="MED6202223.1"/>
    <property type="molecule type" value="Genomic_DNA"/>
</dbReference>
<feature type="compositionally biased region" description="Polar residues" evidence="1">
    <location>
        <begin position="47"/>
        <end position="86"/>
    </location>
</feature>
<dbReference type="Proteomes" id="UP001341840">
    <property type="component" value="Unassembled WGS sequence"/>
</dbReference>
<feature type="compositionally biased region" description="Polar residues" evidence="1">
    <location>
        <begin position="28"/>
        <end position="37"/>
    </location>
</feature>
<protein>
    <submittedName>
        <fullName evidence="2">Uncharacterized protein</fullName>
    </submittedName>
</protein>
<proteinExistence type="predicted"/>
<evidence type="ECO:0000256" key="1">
    <source>
        <dbReference type="SAM" id="MobiDB-lite"/>
    </source>
</evidence>
<gene>
    <name evidence="2" type="ORF">PIB30_103155</name>
</gene>
<comment type="caution">
    <text evidence="2">The sequence shown here is derived from an EMBL/GenBank/DDBJ whole genome shotgun (WGS) entry which is preliminary data.</text>
</comment>
<name>A0ABU6Y094_9FABA</name>
<feature type="non-terminal residue" evidence="2">
    <location>
        <position position="1"/>
    </location>
</feature>
<sequence length="86" mass="9424">PPPNYPRRDPNLFFQPPQTPTQQPEPNEINQTQQGSAESAVPLTNHAPFSSSEVHTVGFESTQPQNLNKRSSGSNRTPNSSEVPSN</sequence>
<feature type="region of interest" description="Disordered" evidence="1">
    <location>
        <begin position="1"/>
        <end position="86"/>
    </location>
</feature>
<accession>A0ABU6Y094</accession>
<evidence type="ECO:0000313" key="3">
    <source>
        <dbReference type="Proteomes" id="UP001341840"/>
    </source>
</evidence>
<organism evidence="2 3">
    <name type="scientific">Stylosanthes scabra</name>
    <dbReference type="NCBI Taxonomy" id="79078"/>
    <lineage>
        <taxon>Eukaryota</taxon>
        <taxon>Viridiplantae</taxon>
        <taxon>Streptophyta</taxon>
        <taxon>Embryophyta</taxon>
        <taxon>Tracheophyta</taxon>
        <taxon>Spermatophyta</taxon>
        <taxon>Magnoliopsida</taxon>
        <taxon>eudicotyledons</taxon>
        <taxon>Gunneridae</taxon>
        <taxon>Pentapetalae</taxon>
        <taxon>rosids</taxon>
        <taxon>fabids</taxon>
        <taxon>Fabales</taxon>
        <taxon>Fabaceae</taxon>
        <taxon>Papilionoideae</taxon>
        <taxon>50 kb inversion clade</taxon>
        <taxon>dalbergioids sensu lato</taxon>
        <taxon>Dalbergieae</taxon>
        <taxon>Pterocarpus clade</taxon>
        <taxon>Stylosanthes</taxon>
    </lineage>
</organism>
<keyword evidence="3" id="KW-1185">Reference proteome</keyword>
<reference evidence="2 3" key="1">
    <citation type="journal article" date="2023" name="Plants (Basel)">
        <title>Bridging the Gap: Combining Genomics and Transcriptomics Approaches to Understand Stylosanthes scabra, an Orphan Legume from the Brazilian Caatinga.</title>
        <authorList>
            <person name="Ferreira-Neto J.R.C."/>
            <person name="da Silva M.D."/>
            <person name="Binneck E."/>
            <person name="de Melo N.F."/>
            <person name="da Silva R.H."/>
            <person name="de Melo A.L.T.M."/>
            <person name="Pandolfi V."/>
            <person name="Bustamante F.O."/>
            <person name="Brasileiro-Vidal A.C."/>
            <person name="Benko-Iseppon A.M."/>
        </authorList>
    </citation>
    <scope>NUCLEOTIDE SEQUENCE [LARGE SCALE GENOMIC DNA]</scope>
    <source>
        <tissue evidence="2">Leaves</tissue>
    </source>
</reference>
<feature type="compositionally biased region" description="Basic and acidic residues" evidence="1">
    <location>
        <begin position="1"/>
        <end position="10"/>
    </location>
</feature>
<evidence type="ECO:0000313" key="2">
    <source>
        <dbReference type="EMBL" id="MED6202223.1"/>
    </source>
</evidence>